<keyword evidence="6" id="KW-1185">Reference proteome</keyword>
<dbReference type="RefSeq" id="WP_058938442.1">
    <property type="nucleotide sequence ID" value="NZ_LLYW01000013.1"/>
</dbReference>
<organism evidence="5 6">
    <name type="scientific">Thermococcus celericrescens</name>
    <dbReference type="NCBI Taxonomy" id="227598"/>
    <lineage>
        <taxon>Archaea</taxon>
        <taxon>Methanobacteriati</taxon>
        <taxon>Methanobacteriota</taxon>
        <taxon>Thermococci</taxon>
        <taxon>Thermococcales</taxon>
        <taxon>Thermococcaceae</taxon>
        <taxon>Thermococcus</taxon>
    </lineage>
</organism>
<keyword evidence="2" id="KW-0067">ATP-binding</keyword>
<dbReference type="SMART" id="SM00490">
    <property type="entry name" value="HELICc"/>
    <property type="match status" value="1"/>
</dbReference>
<dbReference type="GO" id="GO:0043138">
    <property type="term" value="F:3'-5' DNA helicase activity"/>
    <property type="evidence" value="ECO:0007669"/>
    <property type="project" value="TreeGrafter"/>
</dbReference>
<dbReference type="Gene3D" id="3.40.50.300">
    <property type="entry name" value="P-loop containing nucleotide triphosphate hydrolases"/>
    <property type="match status" value="2"/>
</dbReference>
<reference evidence="5 6" key="1">
    <citation type="submission" date="2015-10" db="EMBL/GenBank/DDBJ databases">
        <title>Draft genome sequence of Thermococcus celericrescens strain DSM 17994.</title>
        <authorList>
            <person name="Hong S.-J."/>
            <person name="Park C.-E."/>
            <person name="Shin J.-H."/>
        </authorList>
    </citation>
    <scope>NUCLEOTIDE SEQUENCE [LARGE SCALE GENOMIC DNA]</scope>
    <source>
        <strain evidence="5 6">DSM 17994</strain>
    </source>
</reference>
<dbReference type="InterPro" id="IPR011545">
    <property type="entry name" value="DEAD/DEAH_box_helicase_dom"/>
</dbReference>
<dbReference type="Pfam" id="PF00270">
    <property type="entry name" value="DEAD"/>
    <property type="match status" value="1"/>
</dbReference>
<dbReference type="InterPro" id="IPR014001">
    <property type="entry name" value="Helicase_ATP-bd"/>
</dbReference>
<dbReference type="GO" id="GO:0005524">
    <property type="term" value="F:ATP binding"/>
    <property type="evidence" value="ECO:0007669"/>
    <property type="project" value="UniProtKB-KW"/>
</dbReference>
<dbReference type="Pfam" id="PF00271">
    <property type="entry name" value="Helicase_C"/>
    <property type="match status" value="1"/>
</dbReference>
<feature type="domain" description="Helicase ATP-binding" evidence="3">
    <location>
        <begin position="56"/>
        <end position="241"/>
    </location>
</feature>
<dbReference type="CDD" id="cd17923">
    <property type="entry name" value="DEXHc_Hrq1-like"/>
    <property type="match status" value="1"/>
</dbReference>
<evidence type="ECO:0000259" key="3">
    <source>
        <dbReference type="PROSITE" id="PS51192"/>
    </source>
</evidence>
<dbReference type="PANTHER" id="PTHR47957">
    <property type="entry name" value="ATP-DEPENDENT HELICASE HRQ1"/>
    <property type="match status" value="1"/>
</dbReference>
<name>A0A100XYP2_9EURY</name>
<dbReference type="InterPro" id="IPR027417">
    <property type="entry name" value="P-loop_NTPase"/>
</dbReference>
<dbReference type="GO" id="GO:0036297">
    <property type="term" value="P:interstrand cross-link repair"/>
    <property type="evidence" value="ECO:0007669"/>
    <property type="project" value="TreeGrafter"/>
</dbReference>
<dbReference type="PANTHER" id="PTHR47957:SF3">
    <property type="entry name" value="ATP-DEPENDENT HELICASE HRQ1"/>
    <property type="match status" value="1"/>
</dbReference>
<evidence type="ECO:0000259" key="4">
    <source>
        <dbReference type="PROSITE" id="PS51194"/>
    </source>
</evidence>
<dbReference type="InterPro" id="IPR001650">
    <property type="entry name" value="Helicase_C-like"/>
</dbReference>
<accession>A0A100XYP2</accession>
<dbReference type="InterPro" id="IPR018973">
    <property type="entry name" value="MZB"/>
</dbReference>
<evidence type="ECO:0000256" key="2">
    <source>
        <dbReference type="ARBA" id="ARBA00022840"/>
    </source>
</evidence>
<dbReference type="STRING" id="227598.APY94_04180"/>
<dbReference type="PROSITE" id="PS51194">
    <property type="entry name" value="HELICASE_CTER"/>
    <property type="match status" value="1"/>
</dbReference>
<feature type="domain" description="Helicase C-terminal" evidence="4">
    <location>
        <begin position="270"/>
        <end position="422"/>
    </location>
</feature>
<evidence type="ECO:0000313" key="6">
    <source>
        <dbReference type="Proteomes" id="UP000053462"/>
    </source>
</evidence>
<dbReference type="EMBL" id="LLYW01000013">
    <property type="protein sequence ID" value="KUH33934.1"/>
    <property type="molecule type" value="Genomic_DNA"/>
</dbReference>
<sequence length="913" mass="105608">MSLFETLKPLKSEIARVHVFPPKEGEFGDFRFNNPEVNTLLEELGFTLYRHQVEALERLYSGENIVVTTPTASGKSEIFRLAIFDSYLSNPRATYLLIYPTRALINNQLEKFSIQNLVFYHLTGKHVSARILTGDVPWEERRELLREKPRVIFTTPDMLHYNILRRWRDYEWLLRNLRYLVVDELHVYRGVFGSNAAYLFRRLDFRLRRLGAKPQTIALSATLRNPKEFAEKLFRKNFEAVNGATNPFPRRYLVLFEPRNLDERQLIRSAIERFVGEKIKTLVFFDSRRGTEKLLRFLLGSPVFHKTSTYKGTLPKNVRWEIERDFKEGKLLVLLTTNALELGIDIGDLDAVINYGIPPDGLFSLIQRFGRAGRSADREALNAIVLRKNGLDYYYREHFDELVERLERGIIEYMPVNLENERIAEKHLHYLLTELGIIDWDELDEFERKIAERLVIERKADLKKNPLTGKLEIRLRKPAFSYSSLRTASDETFFLVKDEPWIRGKLMEKSSLRELLNFINWLKLKGYIIEEVDSDEYHRSLLPGMAYFSRGELYMARDRLALGKFHFVFARGLNRFWDVETFVAKSEEVEILESRDEKTYRGVEIHLGRLMVRHVYTGFAVKGADTGNYVGELVRLKEDCILRGEIHSPMTGERIEAEEDFSILNWEKFAKVEFEEPYVREFETEGIWLVFPDSIREVTSEEFGEFFDVAAEKGFEDLAFTLYGNLDRRKLFPLYLGTTTHVIKKSIGDALQGLGISDEELTFAIKKMIDSKDGIGSALHAIEHNMIKIAPIFTYVDSRELGGYSYASFPGLPHAGRPVVFIYDGNEGGAGLAPIIYENAARLMEKSLEHLRSCSCQDGCPVCTLSPKCGTFNEFLDKWAAIRVWERVLEGSPSGSRDDIFLPKASPFRAGMQ</sequence>
<dbReference type="SMART" id="SM00487">
    <property type="entry name" value="DEXDc"/>
    <property type="match status" value="1"/>
</dbReference>
<dbReference type="Proteomes" id="UP000053462">
    <property type="component" value="Unassembled WGS sequence"/>
</dbReference>
<dbReference type="OrthoDB" id="36796at2157"/>
<proteinExistence type="predicted"/>
<dbReference type="GO" id="GO:0006289">
    <property type="term" value="P:nucleotide-excision repair"/>
    <property type="evidence" value="ECO:0007669"/>
    <property type="project" value="TreeGrafter"/>
</dbReference>
<dbReference type="GO" id="GO:0003676">
    <property type="term" value="F:nucleic acid binding"/>
    <property type="evidence" value="ECO:0007669"/>
    <property type="project" value="InterPro"/>
</dbReference>
<evidence type="ECO:0000313" key="5">
    <source>
        <dbReference type="EMBL" id="KUH33934.1"/>
    </source>
</evidence>
<dbReference type="AlphaFoldDB" id="A0A100XYP2"/>
<comment type="caution">
    <text evidence="5">The sequence shown here is derived from an EMBL/GenBank/DDBJ whole genome shotgun (WGS) entry which is preliminary data.</text>
</comment>
<dbReference type="CDD" id="cd18797">
    <property type="entry name" value="SF2_C_Hrq"/>
    <property type="match status" value="1"/>
</dbReference>
<evidence type="ECO:0008006" key="7">
    <source>
        <dbReference type="Google" id="ProtNLM"/>
    </source>
</evidence>
<dbReference type="SUPFAM" id="SSF52540">
    <property type="entry name" value="P-loop containing nucleoside triphosphate hydrolases"/>
    <property type="match status" value="1"/>
</dbReference>
<evidence type="ECO:0000256" key="1">
    <source>
        <dbReference type="ARBA" id="ARBA00022741"/>
    </source>
</evidence>
<dbReference type="PROSITE" id="PS51192">
    <property type="entry name" value="HELICASE_ATP_BIND_1"/>
    <property type="match status" value="1"/>
</dbReference>
<keyword evidence="1" id="KW-0547">Nucleotide-binding</keyword>
<dbReference type="Pfam" id="PF09369">
    <property type="entry name" value="MZB"/>
    <property type="match status" value="1"/>
</dbReference>
<gene>
    <name evidence="5" type="ORF">APY94_04180</name>
</gene>
<protein>
    <recommendedName>
        <fullName evidence="7">ATP-dependent helicase</fullName>
    </recommendedName>
</protein>